<reference evidence="3" key="2">
    <citation type="submission" date="2025-09" db="UniProtKB">
        <authorList>
            <consortium name="Ensembl"/>
        </authorList>
    </citation>
    <scope>IDENTIFICATION</scope>
</reference>
<dbReference type="SMART" id="SM00368">
    <property type="entry name" value="LRR_RI"/>
    <property type="match status" value="9"/>
</dbReference>
<protein>
    <recommendedName>
        <fullName evidence="5">SPRY-associated domain-containing protein</fullName>
    </recommendedName>
</protein>
<dbReference type="PROSITE" id="PS51450">
    <property type="entry name" value="LRR"/>
    <property type="match status" value="2"/>
</dbReference>
<dbReference type="InterPro" id="IPR051261">
    <property type="entry name" value="NLR"/>
</dbReference>
<dbReference type="Ensembl" id="ENSLBET00000019593.1">
    <property type="protein sequence ID" value="ENSLBEP00000018564.1"/>
    <property type="gene ID" value="ENSLBEG00000014297.1"/>
</dbReference>
<organism evidence="3 4">
    <name type="scientific">Labrus bergylta</name>
    <name type="common">ballan wrasse</name>
    <dbReference type="NCBI Taxonomy" id="56723"/>
    <lineage>
        <taxon>Eukaryota</taxon>
        <taxon>Metazoa</taxon>
        <taxon>Chordata</taxon>
        <taxon>Craniata</taxon>
        <taxon>Vertebrata</taxon>
        <taxon>Euteleostomi</taxon>
        <taxon>Actinopterygii</taxon>
        <taxon>Neopterygii</taxon>
        <taxon>Teleostei</taxon>
        <taxon>Neoteleostei</taxon>
        <taxon>Acanthomorphata</taxon>
        <taxon>Eupercaria</taxon>
        <taxon>Labriformes</taxon>
        <taxon>Labridae</taxon>
        <taxon>Labrus</taxon>
    </lineage>
</organism>
<dbReference type="PANTHER" id="PTHR24106">
    <property type="entry name" value="NACHT, LRR AND CARD DOMAINS-CONTAINING"/>
    <property type="match status" value="1"/>
</dbReference>
<sequence>MTNKPNLQLIQYKINHRTHITLKKKHQMELSDTNNCSVCPPNTLDDYMHAIWHCPPIQQFWNQITTKLSLILNCRVPLSPSLCILGNTLSITLPNNQKNTILIGLTVAKKAILLNWKKISCSSLVSALKSNPSHLRELDLSLNKLQDSGVKLLSDFLQSPNCRLETLRLMSCSLSEISCSSLASALKSNPSHLRELSLSYNNLQDSGVKLLSDFLQSPNCRLETLRLRSCSLSEISCSSLASALKSNPSHLRELDLSDNKLQDSEVKLLSDFLQSPNCRLETLRSLYECLDDISCSSLASALKSNPSHLRELDLSLNNLQDSGVKLLSDFLQSPNCRLETLRLWSCSLSEISCSSLASALKSNPSHLRELDLSDNKLQDSGVNLLLKSSPICALQVEVGEMPLCLRRKQLLANYWLNLRGHGDSHPTKSVLKDCWEKERTIKSSFGWIGDRVARDMGVYDKDISPAVLWPPVPMWMLETAEVDLELLKIKERKRNVDLVSEFYEHIEQRYGDHVQVFTDGSKDPMTNATGSAAFIPKGSRLK</sequence>
<keyword evidence="1" id="KW-0433">Leucine-rich repeat</keyword>
<dbReference type="InterPro" id="IPR032675">
    <property type="entry name" value="LRR_dom_sf"/>
</dbReference>
<dbReference type="Proteomes" id="UP000261660">
    <property type="component" value="Unplaced"/>
</dbReference>
<evidence type="ECO:0000256" key="2">
    <source>
        <dbReference type="ARBA" id="ARBA00022737"/>
    </source>
</evidence>
<evidence type="ECO:0000313" key="4">
    <source>
        <dbReference type="Proteomes" id="UP000261660"/>
    </source>
</evidence>
<evidence type="ECO:0008006" key="5">
    <source>
        <dbReference type="Google" id="ProtNLM"/>
    </source>
</evidence>
<proteinExistence type="predicted"/>
<dbReference type="Pfam" id="PF13516">
    <property type="entry name" value="LRR_6"/>
    <property type="match status" value="5"/>
</dbReference>
<evidence type="ECO:0000313" key="3">
    <source>
        <dbReference type="Ensembl" id="ENSLBEP00000018564.1"/>
    </source>
</evidence>
<dbReference type="InterPro" id="IPR001611">
    <property type="entry name" value="Leu-rich_rpt"/>
</dbReference>
<keyword evidence="2" id="KW-0677">Repeat</keyword>
<reference evidence="3" key="1">
    <citation type="submission" date="2025-08" db="UniProtKB">
        <authorList>
            <consortium name="Ensembl"/>
        </authorList>
    </citation>
    <scope>IDENTIFICATION</scope>
</reference>
<dbReference type="Gene3D" id="3.80.10.10">
    <property type="entry name" value="Ribonuclease Inhibitor"/>
    <property type="match status" value="2"/>
</dbReference>
<evidence type="ECO:0000256" key="1">
    <source>
        <dbReference type="ARBA" id="ARBA00022614"/>
    </source>
</evidence>
<keyword evidence="4" id="KW-1185">Reference proteome</keyword>
<dbReference type="FunFam" id="3.80.10.10:FF:000947">
    <property type="entry name" value="Si:dkey-286j17.4"/>
    <property type="match status" value="1"/>
</dbReference>
<dbReference type="GeneTree" id="ENSGT01150000286911"/>
<name>A0A3Q3FG90_9LABR</name>
<dbReference type="AlphaFoldDB" id="A0A3Q3FG90"/>
<dbReference type="InParanoid" id="A0A3Q3FG90"/>
<accession>A0A3Q3FG90</accession>
<dbReference type="STRING" id="56723.ENSLBEP00000018564"/>
<dbReference type="SUPFAM" id="SSF52047">
    <property type="entry name" value="RNI-like"/>
    <property type="match status" value="1"/>
</dbReference>